<sequence>MSSIVIQDLVNTSSDAAILWMFNKSTTESLQEPRLLVLSFLGQILQSSAFQALSPEFVKFYRTYRNETCPPNHQRAKQVLRIELKRFQRAFIVIDALDEFRVGDPNKQKTLSHSFHTSNVFLLRNQSIPQRYQDIRHGHDQGRSRNTGSNPCSA</sequence>
<keyword evidence="1" id="KW-0677">Repeat</keyword>
<dbReference type="Proteomes" id="UP000305067">
    <property type="component" value="Unassembled WGS sequence"/>
</dbReference>
<keyword evidence="4" id="KW-1185">Reference proteome</keyword>
<dbReference type="InterPro" id="IPR056884">
    <property type="entry name" value="NPHP3-like_N"/>
</dbReference>
<name>A0A5C3QIC7_9AGAR</name>
<evidence type="ECO:0000256" key="1">
    <source>
        <dbReference type="ARBA" id="ARBA00022737"/>
    </source>
</evidence>
<feature type="domain" description="Nephrocystin 3-like N-terminal" evidence="2">
    <location>
        <begin position="1"/>
        <end position="103"/>
    </location>
</feature>
<dbReference type="AlphaFoldDB" id="A0A5C3QIC7"/>
<reference evidence="3 4" key="1">
    <citation type="journal article" date="2019" name="Nat. Ecol. Evol.">
        <title>Megaphylogeny resolves global patterns of mushroom evolution.</title>
        <authorList>
            <person name="Varga T."/>
            <person name="Krizsan K."/>
            <person name="Foldi C."/>
            <person name="Dima B."/>
            <person name="Sanchez-Garcia M."/>
            <person name="Sanchez-Ramirez S."/>
            <person name="Szollosi G.J."/>
            <person name="Szarkandi J.G."/>
            <person name="Papp V."/>
            <person name="Albert L."/>
            <person name="Andreopoulos W."/>
            <person name="Angelini C."/>
            <person name="Antonin V."/>
            <person name="Barry K.W."/>
            <person name="Bougher N.L."/>
            <person name="Buchanan P."/>
            <person name="Buyck B."/>
            <person name="Bense V."/>
            <person name="Catcheside P."/>
            <person name="Chovatia M."/>
            <person name="Cooper J."/>
            <person name="Damon W."/>
            <person name="Desjardin D."/>
            <person name="Finy P."/>
            <person name="Geml J."/>
            <person name="Haridas S."/>
            <person name="Hughes K."/>
            <person name="Justo A."/>
            <person name="Karasinski D."/>
            <person name="Kautmanova I."/>
            <person name="Kiss B."/>
            <person name="Kocsube S."/>
            <person name="Kotiranta H."/>
            <person name="LaButti K.M."/>
            <person name="Lechner B.E."/>
            <person name="Liimatainen K."/>
            <person name="Lipzen A."/>
            <person name="Lukacs Z."/>
            <person name="Mihaltcheva S."/>
            <person name="Morgado L.N."/>
            <person name="Niskanen T."/>
            <person name="Noordeloos M.E."/>
            <person name="Ohm R.A."/>
            <person name="Ortiz-Santana B."/>
            <person name="Ovrebo C."/>
            <person name="Racz N."/>
            <person name="Riley R."/>
            <person name="Savchenko A."/>
            <person name="Shiryaev A."/>
            <person name="Soop K."/>
            <person name="Spirin V."/>
            <person name="Szebenyi C."/>
            <person name="Tomsovsky M."/>
            <person name="Tulloss R.E."/>
            <person name="Uehling J."/>
            <person name="Grigoriev I.V."/>
            <person name="Vagvolgyi C."/>
            <person name="Papp T."/>
            <person name="Martin F.M."/>
            <person name="Miettinen O."/>
            <person name="Hibbett D.S."/>
            <person name="Nagy L.G."/>
        </authorList>
    </citation>
    <scope>NUCLEOTIDE SEQUENCE [LARGE SCALE GENOMIC DNA]</scope>
    <source>
        <strain evidence="3 4">CBS 309.79</strain>
    </source>
</reference>
<evidence type="ECO:0000259" key="2">
    <source>
        <dbReference type="Pfam" id="PF24883"/>
    </source>
</evidence>
<gene>
    <name evidence="3" type="ORF">BDV98DRAFT_129220</name>
</gene>
<evidence type="ECO:0000313" key="4">
    <source>
        <dbReference type="Proteomes" id="UP000305067"/>
    </source>
</evidence>
<accession>A0A5C3QIC7</accession>
<proteinExistence type="predicted"/>
<organism evidence="3 4">
    <name type="scientific">Pterulicium gracile</name>
    <dbReference type="NCBI Taxonomy" id="1884261"/>
    <lineage>
        <taxon>Eukaryota</taxon>
        <taxon>Fungi</taxon>
        <taxon>Dikarya</taxon>
        <taxon>Basidiomycota</taxon>
        <taxon>Agaricomycotina</taxon>
        <taxon>Agaricomycetes</taxon>
        <taxon>Agaricomycetidae</taxon>
        <taxon>Agaricales</taxon>
        <taxon>Pleurotineae</taxon>
        <taxon>Pterulaceae</taxon>
        <taxon>Pterulicium</taxon>
    </lineage>
</organism>
<evidence type="ECO:0000313" key="3">
    <source>
        <dbReference type="EMBL" id="TFK99948.1"/>
    </source>
</evidence>
<dbReference type="Pfam" id="PF24883">
    <property type="entry name" value="NPHP3_N"/>
    <property type="match status" value="1"/>
</dbReference>
<dbReference type="EMBL" id="ML178831">
    <property type="protein sequence ID" value="TFK99948.1"/>
    <property type="molecule type" value="Genomic_DNA"/>
</dbReference>
<dbReference type="OrthoDB" id="448455at2759"/>
<protein>
    <recommendedName>
        <fullName evidence="2">Nephrocystin 3-like N-terminal domain-containing protein</fullName>
    </recommendedName>
</protein>